<evidence type="ECO:0000256" key="4">
    <source>
        <dbReference type="SAM" id="Phobius"/>
    </source>
</evidence>
<evidence type="ECO:0000313" key="6">
    <source>
        <dbReference type="Proteomes" id="UP001295684"/>
    </source>
</evidence>
<dbReference type="SUPFAM" id="SSF56988">
    <property type="entry name" value="Anthrax protective antigen"/>
    <property type="match status" value="1"/>
</dbReference>
<sequence length="1123" mass="124323">MVACEERLLHETSKTSKRGTLQSVDTCLKRQEEIEQITNLCEKCFNRKFFMKSSKSALEILRTFRALITTVCTLLFLPVCACLADPSQSVVTSTIPSTLLPFTDLIITVQAKDLSGVSLSSGGDNFYIIVKNDCTWESDFECTPASPASTALDSEINTLMTDNGDGTYQYTLRVDKEGVVTYKIFLIQSGVVNVDYYKHDGTFLGSTQKNKIDFSYGGITLGSSIIYDGRYDFIRGEFRALIKPPRSEEYRFTLKKKDRGWIEIDGVSKIPGGSTYSESFTMSMNQANLYYVYVSWEEDMSTAEIKLHWNETGSTSAIQSQYFVKPLLITNGNIEITCPSGYGIQASDPSSCTEVCGDGILTTSETCDDQNTASGDGCSSDCHAIEYNYICVYNSGIPGHECSSCGTSGYPNTAKDTCELCSSGFQHIPAYPDTCTEICGDGIQTSGEVCDDGNSVNGDGCSADCKAIEYNFICVYSSTLLKDYCTSCGTSGYPNTAKDSCVSCALGFQHIPSNPDTCTEICGDGIQTSGEVCDDQNTADNDGCSSDCKAIEFNYICVYDSGNARDVCTSCSSTEIPNSDFTACVPCENGYSHKPESPNECTPVCGDGLRVTEEACDDNNTVSGDGCSADCSLIEDQHICVTNQTLSKDVCTLCSDLQTPNSNKTKCDAKSVDPLGVMTPTTTSAVATSVMATSVASSSATILVSAGSSQSVFSAVNQFQLLLLFPLLRLHLPELVVNFYGDLNWSMGSVEFISLDDIPYANELWSPLSAEQTDEILNIVGIQNKSTFINILSVFCILVIVVAFHLLFLVLYLITRKQDSDNKLASWIEKKYKNFVFNVYIRMILETMMIGSISCLTEIKASDTSTVPNIVSLAISCMLIVLYIFIILVNFVVWVINKSKEQDQISHRFSEFFDGVRHTKYSRLYLLCDSVRKIALVSMLILTTWASDLARIVSFIVIQCAFFAYIFIVKPFDMTRDNLREILNELMVAFYSVFFLKYRSESDWSDRESWIYIGIATLNIMTGSVIGFTCLIIDIRTKCRKQSPQRKFPPQRVFPFNTNQNVEKLNNSVINKTRSTSELHLQGRSSLPKMPNHIYSIQDDLNAIQVAPRYNEDRSFPQRLFYK</sequence>
<evidence type="ECO:0000256" key="2">
    <source>
        <dbReference type="ARBA" id="ARBA00022737"/>
    </source>
</evidence>
<proteinExistence type="predicted"/>
<keyword evidence="1" id="KW-0732">Signal</keyword>
<evidence type="ECO:0000313" key="5">
    <source>
        <dbReference type="EMBL" id="CAI2387700.1"/>
    </source>
</evidence>
<feature type="transmembrane region" description="Helical" evidence="4">
    <location>
        <begin position="924"/>
        <end position="946"/>
    </location>
</feature>
<feature type="transmembrane region" description="Helical" evidence="4">
    <location>
        <begin position="952"/>
        <end position="970"/>
    </location>
</feature>
<comment type="caution">
    <text evidence="5">The sequence shown here is derived from an EMBL/GenBank/DDBJ whole genome shotgun (WGS) entry which is preliminary data.</text>
</comment>
<evidence type="ECO:0000256" key="1">
    <source>
        <dbReference type="ARBA" id="ARBA00022729"/>
    </source>
</evidence>
<feature type="transmembrane region" description="Helical" evidence="4">
    <location>
        <begin position="1010"/>
        <end position="1033"/>
    </location>
</feature>
<dbReference type="PANTHER" id="PTHR46130:SF3">
    <property type="entry name" value="CHROMOSOME UNDETERMINED SCAFFOLD_33, WHOLE GENOME SHOTGUN SEQUENCE"/>
    <property type="match status" value="1"/>
</dbReference>
<protein>
    <recommendedName>
        <fullName evidence="7">PA14 domain-containing protein</fullName>
    </recommendedName>
</protein>
<dbReference type="Gene3D" id="3.90.182.10">
    <property type="entry name" value="Toxin - Anthrax Protective Antigen,domain 1"/>
    <property type="match status" value="1"/>
</dbReference>
<keyword evidence="3" id="KW-1015">Disulfide bond</keyword>
<feature type="transmembrane region" description="Helical" evidence="4">
    <location>
        <begin position="835"/>
        <end position="853"/>
    </location>
</feature>
<keyword evidence="6" id="KW-1185">Reference proteome</keyword>
<name>A0AAD1YBE6_EUPCR</name>
<dbReference type="NCBIfam" id="TIGR02232">
    <property type="entry name" value="myxo_disulf_rpt"/>
    <property type="match status" value="4"/>
</dbReference>
<dbReference type="Pfam" id="PF13948">
    <property type="entry name" value="DUF4215"/>
    <property type="match status" value="4"/>
</dbReference>
<dbReference type="GO" id="GO:0005615">
    <property type="term" value="C:extracellular space"/>
    <property type="evidence" value="ECO:0007669"/>
    <property type="project" value="TreeGrafter"/>
</dbReference>
<reference evidence="5" key="1">
    <citation type="submission" date="2023-07" db="EMBL/GenBank/DDBJ databases">
        <authorList>
            <consortium name="AG Swart"/>
            <person name="Singh M."/>
            <person name="Singh A."/>
            <person name="Seah K."/>
            <person name="Emmerich C."/>
        </authorList>
    </citation>
    <scope>NUCLEOTIDE SEQUENCE</scope>
    <source>
        <strain evidence="5">DP1</strain>
    </source>
</reference>
<evidence type="ECO:0000256" key="3">
    <source>
        <dbReference type="ARBA" id="ARBA00023157"/>
    </source>
</evidence>
<dbReference type="InterPro" id="IPR011936">
    <property type="entry name" value="Myxo_disulph_rpt"/>
</dbReference>
<organism evidence="5 6">
    <name type="scientific">Euplotes crassus</name>
    <dbReference type="NCBI Taxonomy" id="5936"/>
    <lineage>
        <taxon>Eukaryota</taxon>
        <taxon>Sar</taxon>
        <taxon>Alveolata</taxon>
        <taxon>Ciliophora</taxon>
        <taxon>Intramacronucleata</taxon>
        <taxon>Spirotrichea</taxon>
        <taxon>Hypotrichia</taxon>
        <taxon>Euplotida</taxon>
        <taxon>Euplotidae</taxon>
        <taxon>Moneuplotes</taxon>
    </lineage>
</organism>
<dbReference type="AlphaFoldDB" id="A0AAD1YBE6"/>
<feature type="transmembrane region" description="Helical" evidence="4">
    <location>
        <begin position="873"/>
        <end position="896"/>
    </location>
</feature>
<dbReference type="PANTHER" id="PTHR46130">
    <property type="entry name" value="LAMGL DOMAIN-CONTAINING PROTEIN"/>
    <property type="match status" value="1"/>
</dbReference>
<accession>A0AAD1YBE6</accession>
<dbReference type="GO" id="GO:0007166">
    <property type="term" value="P:cell surface receptor signaling pathway"/>
    <property type="evidence" value="ECO:0007669"/>
    <property type="project" value="TreeGrafter"/>
</dbReference>
<evidence type="ECO:0008006" key="7">
    <source>
        <dbReference type="Google" id="ProtNLM"/>
    </source>
</evidence>
<keyword evidence="4" id="KW-0472">Membrane</keyword>
<dbReference type="Proteomes" id="UP001295684">
    <property type="component" value="Unassembled WGS sequence"/>
</dbReference>
<dbReference type="GO" id="GO:0004222">
    <property type="term" value="F:metalloendopeptidase activity"/>
    <property type="evidence" value="ECO:0007669"/>
    <property type="project" value="TreeGrafter"/>
</dbReference>
<feature type="transmembrane region" description="Helical" evidence="4">
    <location>
        <begin position="788"/>
        <end position="814"/>
    </location>
</feature>
<dbReference type="EMBL" id="CAMPGE010030191">
    <property type="protein sequence ID" value="CAI2387700.1"/>
    <property type="molecule type" value="Genomic_DNA"/>
</dbReference>
<feature type="transmembrane region" description="Helical" evidence="4">
    <location>
        <begin position="982"/>
        <end position="998"/>
    </location>
</feature>
<keyword evidence="4" id="KW-0812">Transmembrane</keyword>
<keyword evidence="4" id="KW-1133">Transmembrane helix</keyword>
<dbReference type="InterPro" id="IPR043543">
    <property type="entry name" value="PAPPA/PAPPA2"/>
</dbReference>
<keyword evidence="2" id="KW-0677">Repeat</keyword>
<gene>
    <name evidence="5" type="ORF">ECRASSUSDP1_LOCUS29334</name>
</gene>
<dbReference type="GO" id="GO:0006508">
    <property type="term" value="P:proteolysis"/>
    <property type="evidence" value="ECO:0007669"/>
    <property type="project" value="TreeGrafter"/>
</dbReference>